<feature type="domain" description="Glycosyltransferase RgtA/B/C/D-like" evidence="9">
    <location>
        <begin position="77"/>
        <end position="236"/>
    </location>
</feature>
<accession>A0ABZ0YWD4</accession>
<dbReference type="PANTHER" id="PTHR33908:SF3">
    <property type="entry name" value="UNDECAPRENYL PHOSPHATE-ALPHA-4-AMINO-4-DEOXY-L-ARABINOSE ARABINOSYL TRANSFERASE"/>
    <property type="match status" value="1"/>
</dbReference>
<evidence type="ECO:0000256" key="3">
    <source>
        <dbReference type="ARBA" id="ARBA00022676"/>
    </source>
</evidence>
<feature type="transmembrane region" description="Helical" evidence="8">
    <location>
        <begin position="407"/>
        <end position="427"/>
    </location>
</feature>
<dbReference type="RefSeq" id="WP_322520560.1">
    <property type="nucleotide sequence ID" value="NZ_CP140153.1"/>
</dbReference>
<feature type="transmembrane region" description="Helical" evidence="8">
    <location>
        <begin position="434"/>
        <end position="454"/>
    </location>
</feature>
<organism evidence="10 11">
    <name type="scientific">Guyparkeria halophila</name>
    <dbReference type="NCBI Taxonomy" id="47960"/>
    <lineage>
        <taxon>Bacteria</taxon>
        <taxon>Pseudomonadati</taxon>
        <taxon>Pseudomonadota</taxon>
        <taxon>Gammaproteobacteria</taxon>
        <taxon>Chromatiales</taxon>
        <taxon>Thioalkalibacteraceae</taxon>
        <taxon>Guyparkeria</taxon>
    </lineage>
</organism>
<evidence type="ECO:0000313" key="10">
    <source>
        <dbReference type="EMBL" id="WQH15532.1"/>
    </source>
</evidence>
<comment type="subcellular location">
    <subcellularLocation>
        <location evidence="1">Cell membrane</location>
        <topology evidence="1">Multi-pass membrane protein</topology>
    </subcellularLocation>
</comment>
<feature type="transmembrane region" description="Helical" evidence="8">
    <location>
        <begin position="101"/>
        <end position="118"/>
    </location>
</feature>
<feature type="transmembrane region" description="Helical" evidence="8">
    <location>
        <begin position="21"/>
        <end position="39"/>
    </location>
</feature>
<evidence type="ECO:0000256" key="5">
    <source>
        <dbReference type="ARBA" id="ARBA00022692"/>
    </source>
</evidence>
<feature type="transmembrane region" description="Helical" evidence="8">
    <location>
        <begin position="362"/>
        <end position="382"/>
    </location>
</feature>
<dbReference type="PANTHER" id="PTHR33908">
    <property type="entry name" value="MANNOSYLTRANSFERASE YKCB-RELATED"/>
    <property type="match status" value="1"/>
</dbReference>
<dbReference type="InterPro" id="IPR050297">
    <property type="entry name" value="LipidA_mod_glycosyltrf_83"/>
</dbReference>
<feature type="transmembrane region" description="Helical" evidence="8">
    <location>
        <begin position="317"/>
        <end position="333"/>
    </location>
</feature>
<evidence type="ECO:0000256" key="1">
    <source>
        <dbReference type="ARBA" id="ARBA00004651"/>
    </source>
</evidence>
<evidence type="ECO:0000256" key="7">
    <source>
        <dbReference type="ARBA" id="ARBA00023136"/>
    </source>
</evidence>
<proteinExistence type="predicted"/>
<keyword evidence="6 8" id="KW-1133">Transmembrane helix</keyword>
<keyword evidence="3" id="KW-0328">Glycosyltransferase</keyword>
<feature type="transmembrane region" description="Helical" evidence="8">
    <location>
        <begin position="151"/>
        <end position="169"/>
    </location>
</feature>
<keyword evidence="7 8" id="KW-0472">Membrane</keyword>
<reference evidence="10 11" key="1">
    <citation type="submission" date="2023-11" db="EMBL/GenBank/DDBJ databases">
        <title>MicrobeMod: A computational toolkit for identifying prokaryotic methylation and restriction-modification with nanopore sequencing.</title>
        <authorList>
            <person name="Crits-Christoph A."/>
            <person name="Kang S.C."/>
            <person name="Lee H."/>
            <person name="Ostrov N."/>
        </authorList>
    </citation>
    <scope>NUCLEOTIDE SEQUENCE [LARGE SCALE GENOMIC DNA]</scope>
    <source>
        <strain evidence="10 11">ATCC 49870</strain>
    </source>
</reference>
<name>A0ABZ0YWD4_9GAMM</name>
<evidence type="ECO:0000313" key="11">
    <source>
        <dbReference type="Proteomes" id="UP001327459"/>
    </source>
</evidence>
<feature type="transmembrane region" description="Helical" evidence="8">
    <location>
        <begin position="272"/>
        <end position="296"/>
    </location>
</feature>
<feature type="transmembrane region" description="Helical" evidence="8">
    <location>
        <begin position="181"/>
        <end position="208"/>
    </location>
</feature>
<keyword evidence="11" id="KW-1185">Reference proteome</keyword>
<dbReference type="InterPro" id="IPR038731">
    <property type="entry name" value="RgtA/B/C-like"/>
</dbReference>
<evidence type="ECO:0000256" key="8">
    <source>
        <dbReference type="SAM" id="Phobius"/>
    </source>
</evidence>
<sequence>MTTQPDSSAQRPSAWLDSRGVHLSVLAVAIAIGYVWGIGSLPLFDLDEGAFTGATWAMFERGDFLTPYLNEEPRFAKPVLIYWLQAAPVGLFGFTEWAFRLPSVLASAAWVGLIYVFADRYLGARPAFFAGLIAATSLMTTVVGKAAISDAVLLLFLTGAVFATFNHWATGERRWVRWAYLAMGLGFLTKGPVAVVIPAAASFAFYLVTARGRDWWRAVLDWQGIVIFLAVALPWYVAVWIEHGQHFIDEFFLKNNVSRFDEPMEGHSGGLWYYPLVTLIALLPFTGAVLTALRYLPSDWQGAYGKPASLPLALRRFGWIWFGLTLLLFSFSGTKLPHYLNYGLVGLMLVMASHLPHIRNRWLHLVPPALFLLFVLLLPWLIEVNFDQIKPSYVQDMLAERDRFFGMSWYLIVGGTLLLVMAAGFARQWSLPKVMIPVALSCSLVVNALVLNAVGQMQQGPVRDAGMMARDLPGPLVMRDMNVPSFGVYAQQVVERREVREGDLLLTRSERAERTPGEVLYAKGGYVLMRVGASN</sequence>
<evidence type="ECO:0000256" key="4">
    <source>
        <dbReference type="ARBA" id="ARBA00022679"/>
    </source>
</evidence>
<protein>
    <submittedName>
        <fullName evidence="10">Glycosyltransferase family 39 protein</fullName>
    </submittedName>
</protein>
<evidence type="ECO:0000259" key="9">
    <source>
        <dbReference type="Pfam" id="PF13231"/>
    </source>
</evidence>
<evidence type="ECO:0000256" key="6">
    <source>
        <dbReference type="ARBA" id="ARBA00022989"/>
    </source>
</evidence>
<keyword evidence="4" id="KW-0808">Transferase</keyword>
<dbReference type="EMBL" id="CP140153">
    <property type="protein sequence ID" value="WQH15532.1"/>
    <property type="molecule type" value="Genomic_DNA"/>
</dbReference>
<keyword evidence="5 8" id="KW-0812">Transmembrane</keyword>
<keyword evidence="2" id="KW-1003">Cell membrane</keyword>
<dbReference type="Proteomes" id="UP001327459">
    <property type="component" value="Chromosome"/>
</dbReference>
<evidence type="ECO:0000256" key="2">
    <source>
        <dbReference type="ARBA" id="ARBA00022475"/>
    </source>
</evidence>
<gene>
    <name evidence="10" type="ORF">SR882_07105</name>
</gene>
<feature type="transmembrane region" description="Helical" evidence="8">
    <location>
        <begin position="124"/>
        <end position="144"/>
    </location>
</feature>
<feature type="transmembrane region" description="Helical" evidence="8">
    <location>
        <begin position="220"/>
        <end position="241"/>
    </location>
</feature>
<feature type="transmembrane region" description="Helical" evidence="8">
    <location>
        <begin position="339"/>
        <end position="355"/>
    </location>
</feature>
<dbReference type="Pfam" id="PF13231">
    <property type="entry name" value="PMT_2"/>
    <property type="match status" value="1"/>
</dbReference>